<feature type="transmembrane region" description="Helical" evidence="1">
    <location>
        <begin position="78"/>
        <end position="101"/>
    </location>
</feature>
<keyword evidence="3" id="KW-1185">Reference proteome</keyword>
<organism evidence="2 3">
    <name type="scientific">Dillenia turbinata</name>
    <dbReference type="NCBI Taxonomy" id="194707"/>
    <lineage>
        <taxon>Eukaryota</taxon>
        <taxon>Viridiplantae</taxon>
        <taxon>Streptophyta</taxon>
        <taxon>Embryophyta</taxon>
        <taxon>Tracheophyta</taxon>
        <taxon>Spermatophyta</taxon>
        <taxon>Magnoliopsida</taxon>
        <taxon>eudicotyledons</taxon>
        <taxon>Gunneridae</taxon>
        <taxon>Pentapetalae</taxon>
        <taxon>Dilleniales</taxon>
        <taxon>Dilleniaceae</taxon>
        <taxon>Dillenia</taxon>
    </lineage>
</organism>
<evidence type="ECO:0000256" key="1">
    <source>
        <dbReference type="SAM" id="Phobius"/>
    </source>
</evidence>
<protein>
    <submittedName>
        <fullName evidence="2">Uncharacterized protein</fullName>
    </submittedName>
</protein>
<proteinExistence type="predicted"/>
<dbReference type="EMBL" id="JBAMMX010000004">
    <property type="protein sequence ID" value="KAK6942208.1"/>
    <property type="molecule type" value="Genomic_DNA"/>
</dbReference>
<sequence length="507" mass="56869">MILAAERTRRKDPLNYFKHYTGGWNISDKHYWASIGLTAGPFFVIAIVWFLVFGLSLFFICLCYCFRRREPYGYSRLANILALISLGLFTVAAITGCIVLYTGQGKFHSSTTGTLNYVVKQAHKTFENLQDVSYYLSSAKLVGICQIVLPPNVRNSIDKIDAKIYSSSNSLRAKTSKNAHKILKVFDNEGITYCSCCCNAPFGIPWIFVLRLWTAVSGILFASSSNQVCGVCPLQLGDPWLDSRGWDIYFEWRVSYSQYVSFDDGKSLCRYPGLKIEGNLNDNRESSAVADTCIAMEEWVQNPTAQTVVNDILPCLDNATAEFVMLQSKRVTSLVVDVVNGLITNFLNLNATLPPDVSFNPSGPLMPTLCNPFNADLTRRQCEVGEVTFKIASQVWKSYQCEVSSSGICVTQGRVTPALYNQLTAIVNVTYALHYYSPFLVRLVDCTFVRDTFTHIGKNYCPSLKKYSERIYIGLMMVSAAVMCSLILWVIYGRGVYTKQHMARKKS</sequence>
<feature type="transmembrane region" description="Helical" evidence="1">
    <location>
        <begin position="42"/>
        <end position="66"/>
    </location>
</feature>
<dbReference type="GO" id="GO:0005886">
    <property type="term" value="C:plasma membrane"/>
    <property type="evidence" value="ECO:0007669"/>
    <property type="project" value="TreeGrafter"/>
</dbReference>
<keyword evidence="1" id="KW-0812">Transmembrane</keyword>
<dbReference type="InterPro" id="IPR040283">
    <property type="entry name" value="DDB_G0292058-like"/>
</dbReference>
<dbReference type="PANTHER" id="PTHR31414">
    <property type="entry name" value="TRANSMEMBRANE PROTEIN DDB_G0292058"/>
    <property type="match status" value="1"/>
</dbReference>
<dbReference type="Proteomes" id="UP001370490">
    <property type="component" value="Unassembled WGS sequence"/>
</dbReference>
<evidence type="ECO:0000313" key="2">
    <source>
        <dbReference type="EMBL" id="KAK6942208.1"/>
    </source>
</evidence>
<accession>A0AAN8W943</accession>
<dbReference type="PANTHER" id="PTHR31414:SF15">
    <property type="entry name" value="PLASMA MEMBRANE FUSION PROTEIN"/>
    <property type="match status" value="1"/>
</dbReference>
<name>A0AAN8W943_9MAGN</name>
<reference evidence="2 3" key="1">
    <citation type="submission" date="2023-12" db="EMBL/GenBank/DDBJ databases">
        <title>A high-quality genome assembly for Dillenia turbinata (Dilleniales).</title>
        <authorList>
            <person name="Chanderbali A."/>
        </authorList>
    </citation>
    <scope>NUCLEOTIDE SEQUENCE [LARGE SCALE GENOMIC DNA]</scope>
    <source>
        <strain evidence="2">LSX21</strain>
        <tissue evidence="2">Leaf</tissue>
    </source>
</reference>
<dbReference type="AlphaFoldDB" id="A0AAN8W943"/>
<gene>
    <name evidence="2" type="ORF">RJ641_027585</name>
</gene>
<dbReference type="GO" id="GO:0009506">
    <property type="term" value="C:plasmodesma"/>
    <property type="evidence" value="ECO:0007669"/>
    <property type="project" value="TreeGrafter"/>
</dbReference>
<comment type="caution">
    <text evidence="2">The sequence shown here is derived from an EMBL/GenBank/DDBJ whole genome shotgun (WGS) entry which is preliminary data.</text>
</comment>
<keyword evidence="1" id="KW-1133">Transmembrane helix</keyword>
<feature type="transmembrane region" description="Helical" evidence="1">
    <location>
        <begin position="471"/>
        <end position="492"/>
    </location>
</feature>
<keyword evidence="1" id="KW-0472">Membrane</keyword>
<evidence type="ECO:0000313" key="3">
    <source>
        <dbReference type="Proteomes" id="UP001370490"/>
    </source>
</evidence>